<feature type="compositionally biased region" description="Basic residues" evidence="1">
    <location>
        <begin position="144"/>
        <end position="163"/>
    </location>
</feature>
<keyword evidence="3" id="KW-1185">Reference proteome</keyword>
<comment type="caution">
    <text evidence="2">The sequence shown here is derived from an EMBL/GenBank/DDBJ whole genome shotgun (WGS) entry which is preliminary data.</text>
</comment>
<gene>
    <name evidence="2" type="ORF">DFR70_107101</name>
</gene>
<evidence type="ECO:0000313" key="2">
    <source>
        <dbReference type="EMBL" id="PXX62234.1"/>
    </source>
</evidence>
<reference evidence="2 3" key="1">
    <citation type="submission" date="2018-05" db="EMBL/GenBank/DDBJ databases">
        <title>Genomic Encyclopedia of Type Strains, Phase IV (KMG-IV): sequencing the most valuable type-strain genomes for metagenomic binning, comparative biology and taxonomic classification.</title>
        <authorList>
            <person name="Goeker M."/>
        </authorList>
    </citation>
    <scope>NUCLEOTIDE SEQUENCE [LARGE SCALE GENOMIC DNA]</scope>
    <source>
        <strain evidence="2 3">DSM 44704</strain>
    </source>
</reference>
<dbReference type="AlphaFoldDB" id="A0A318K0U8"/>
<dbReference type="Proteomes" id="UP000247569">
    <property type="component" value="Unassembled WGS sequence"/>
</dbReference>
<evidence type="ECO:0000313" key="3">
    <source>
        <dbReference type="Proteomes" id="UP000247569"/>
    </source>
</evidence>
<evidence type="ECO:0000256" key="1">
    <source>
        <dbReference type="SAM" id="MobiDB-lite"/>
    </source>
</evidence>
<dbReference type="EMBL" id="QJKF01000007">
    <property type="protein sequence ID" value="PXX62234.1"/>
    <property type="molecule type" value="Genomic_DNA"/>
</dbReference>
<name>A0A318K0U8_9NOCA</name>
<proteinExistence type="predicted"/>
<feature type="region of interest" description="Disordered" evidence="1">
    <location>
        <begin position="1"/>
        <end position="213"/>
    </location>
</feature>
<protein>
    <submittedName>
        <fullName evidence="2">Uncharacterized protein</fullName>
    </submittedName>
</protein>
<sequence length="213" mass="23928">MRRPRRQEQAASPRGMPHHQEHATSPRGRRGPVRRTGHHEHAAVTTNASPPARRIAQTTPHPSSPVPVLPRPRRIAASTAPHPEHIGRSQARCVTTSMPPRSTPDRHQARRLIWSTPRHRPTRSMPHRHQHATSPKHAASPPAGHHRGTPRHRQHPTPSRARRITTDTPHHPEPLRTGPLTASTADPRTARRRPQKRATPRESKLTWGGLLRG</sequence>
<organism evidence="2 3">
    <name type="scientific">Nocardia tenerifensis</name>
    <dbReference type="NCBI Taxonomy" id="228006"/>
    <lineage>
        <taxon>Bacteria</taxon>
        <taxon>Bacillati</taxon>
        <taxon>Actinomycetota</taxon>
        <taxon>Actinomycetes</taxon>
        <taxon>Mycobacteriales</taxon>
        <taxon>Nocardiaceae</taxon>
        <taxon>Nocardia</taxon>
    </lineage>
</organism>
<accession>A0A318K0U8</accession>
<feature type="compositionally biased region" description="Basic and acidic residues" evidence="1">
    <location>
        <begin position="164"/>
        <end position="174"/>
    </location>
</feature>
<feature type="compositionally biased region" description="Basic residues" evidence="1">
    <location>
        <begin position="27"/>
        <end position="38"/>
    </location>
</feature>
<feature type="compositionally biased region" description="Basic residues" evidence="1">
    <location>
        <begin position="117"/>
        <end position="131"/>
    </location>
</feature>